<feature type="domain" description="Type I restriction modification DNA specificity" evidence="4">
    <location>
        <begin position="183"/>
        <end position="315"/>
    </location>
</feature>
<evidence type="ECO:0000313" key="5">
    <source>
        <dbReference type="EMBL" id="QGT49880.1"/>
    </source>
</evidence>
<gene>
    <name evidence="5" type="ORF">Melaina855_2670</name>
</gene>
<dbReference type="InterPro" id="IPR000055">
    <property type="entry name" value="Restrct_endonuc_typeI_TRD"/>
</dbReference>
<feature type="domain" description="Type I restriction modification DNA specificity" evidence="4">
    <location>
        <begin position="4"/>
        <end position="164"/>
    </location>
</feature>
<dbReference type="SUPFAM" id="SSF116734">
    <property type="entry name" value="DNA methylase specificity domain"/>
    <property type="match status" value="2"/>
</dbReference>
<proteinExistence type="inferred from homology"/>
<reference evidence="5" key="1">
    <citation type="journal article" date="2020" name="J. ISSAAS">
        <title>Lactobacilli and other gastrointestinal microbiota of Peromyscus leucopus, reservoir host for agents of Lyme disease and other zoonoses in North America.</title>
        <authorList>
            <person name="Milovic A."/>
            <person name="Bassam K."/>
            <person name="Shao H."/>
            <person name="Chatzistamou I."/>
            <person name="Tufts D.M."/>
            <person name="Diuk-Wasser M."/>
            <person name="Barbour A.G."/>
        </authorList>
    </citation>
    <scope>NUCLEOTIDE SEQUENCE</scope>
    <source>
        <strain evidence="5">LL20</strain>
    </source>
</reference>
<protein>
    <recommendedName>
        <fullName evidence="4">Type I restriction modification DNA specificity domain-containing protein</fullName>
    </recommendedName>
</protein>
<sequence length="342" mass="39924">MSRKKKVFKLTDIFCYERGKRFTEKEQISGDVAYISSTKENNGISNFVNPPEKNIKGSVIKIYNNCMTLSNSGSVGYLFYHDYNFVASDHVTVIWIKDKNVILNKYIALYLKPIFETMKYKYNFGREISNRNFELEYIMLPVGEDDMPDWVYMENYIKDLEKDIRFYSIKTENTNKDSLDISSWQWFGLSEIFTMEKGKDDAQSDEDGKYCLVSATQFNNGICGKSNDGNKLFNENLISVASNGEVGETFYQEKPFYATGDVNILDVVDKYKGKLNKYNALFITTMIKQEKFRYAYGRKWGINRMENSKIKLPAILNSENLYEPDWNYMESYIKSLPYSDLL</sequence>
<dbReference type="Pfam" id="PF01420">
    <property type="entry name" value="Methylase_S"/>
    <property type="match status" value="2"/>
</dbReference>
<accession>A0A650EJH2</accession>
<keyword evidence="2" id="KW-0680">Restriction system</keyword>
<dbReference type="GO" id="GO:0009307">
    <property type="term" value="P:DNA restriction-modification system"/>
    <property type="evidence" value="ECO:0007669"/>
    <property type="project" value="UniProtKB-KW"/>
</dbReference>
<keyword evidence="3" id="KW-0238">DNA-binding</keyword>
<evidence type="ECO:0000256" key="1">
    <source>
        <dbReference type="ARBA" id="ARBA00010923"/>
    </source>
</evidence>
<organism evidence="5">
    <name type="scientific">uncultured Candidatus Melainabacteria bacterium</name>
    <dbReference type="NCBI Taxonomy" id="2682970"/>
    <lineage>
        <taxon>Bacteria</taxon>
        <taxon>Bacillati</taxon>
        <taxon>Candidatus Melainabacteria</taxon>
        <taxon>environmental samples</taxon>
    </lineage>
</organism>
<dbReference type="AlphaFoldDB" id="A0A650EJH2"/>
<comment type="similarity">
    <text evidence="1">Belongs to the type-I restriction system S methylase family.</text>
</comment>
<name>A0A650EJH2_9BACT</name>
<dbReference type="Gene3D" id="3.90.220.20">
    <property type="entry name" value="DNA methylase specificity domains"/>
    <property type="match status" value="2"/>
</dbReference>
<dbReference type="InterPro" id="IPR044946">
    <property type="entry name" value="Restrct_endonuc_typeI_TRD_sf"/>
</dbReference>
<evidence type="ECO:0000256" key="3">
    <source>
        <dbReference type="ARBA" id="ARBA00023125"/>
    </source>
</evidence>
<evidence type="ECO:0000259" key="4">
    <source>
        <dbReference type="Pfam" id="PF01420"/>
    </source>
</evidence>
<dbReference type="GO" id="GO:0003677">
    <property type="term" value="F:DNA binding"/>
    <property type="evidence" value="ECO:0007669"/>
    <property type="project" value="UniProtKB-KW"/>
</dbReference>
<dbReference type="EMBL" id="MN577570">
    <property type="protein sequence ID" value="QGT49880.1"/>
    <property type="molecule type" value="Genomic_DNA"/>
</dbReference>
<evidence type="ECO:0000256" key="2">
    <source>
        <dbReference type="ARBA" id="ARBA00022747"/>
    </source>
</evidence>